<evidence type="ECO:0000256" key="9">
    <source>
        <dbReference type="SAM" id="Phobius"/>
    </source>
</evidence>
<evidence type="ECO:0000313" key="12">
    <source>
        <dbReference type="Proteomes" id="UP001461498"/>
    </source>
</evidence>
<dbReference type="InterPro" id="IPR000276">
    <property type="entry name" value="GPCR_Rhodpsn"/>
</dbReference>
<name>A0AAW1CSI7_9HEMI</name>
<evidence type="ECO:0000256" key="7">
    <source>
        <dbReference type="ARBA" id="ARBA00023170"/>
    </source>
</evidence>
<accession>A0AAW1CSI7</accession>
<evidence type="ECO:0000256" key="5">
    <source>
        <dbReference type="ARBA" id="ARBA00023040"/>
    </source>
</evidence>
<evidence type="ECO:0000259" key="10">
    <source>
        <dbReference type="PROSITE" id="PS50262"/>
    </source>
</evidence>
<gene>
    <name evidence="11" type="ORF">O3M35_012083</name>
</gene>
<dbReference type="AlphaFoldDB" id="A0AAW1CSI7"/>
<reference evidence="11 12" key="1">
    <citation type="submission" date="2022-12" db="EMBL/GenBank/DDBJ databases">
        <title>Chromosome-level genome assembly of true bugs.</title>
        <authorList>
            <person name="Ma L."/>
            <person name="Li H."/>
        </authorList>
    </citation>
    <scope>NUCLEOTIDE SEQUENCE [LARGE SCALE GENOMIC DNA]</scope>
    <source>
        <strain evidence="11">Lab_2022b</strain>
    </source>
</reference>
<evidence type="ECO:0000256" key="8">
    <source>
        <dbReference type="ARBA" id="ARBA00023224"/>
    </source>
</evidence>
<keyword evidence="3 9" id="KW-0812">Transmembrane</keyword>
<sequence length="132" mass="14797">MTLLIICFNSVFRYFTIVQTPRGDVCRSARCSVASTIALIWGLSFISMIPLLIYQEVETVRLGRLVVYESCIERWPSRAAQGAYTLCISVAQFAFPVLVLSTIHARISNYLRLHLSTPPVDPSCKRGNLLLS</sequence>
<dbReference type="SUPFAM" id="SSF81321">
    <property type="entry name" value="Family A G protein-coupled receptor-like"/>
    <property type="match status" value="1"/>
</dbReference>
<comment type="subcellular location">
    <subcellularLocation>
        <location evidence="1">Membrane</location>
        <topology evidence="1">Multi-pass membrane protein</topology>
    </subcellularLocation>
</comment>
<evidence type="ECO:0000256" key="2">
    <source>
        <dbReference type="ARBA" id="ARBA00010663"/>
    </source>
</evidence>
<feature type="transmembrane region" description="Helical" evidence="9">
    <location>
        <begin position="83"/>
        <end position="103"/>
    </location>
</feature>
<evidence type="ECO:0000256" key="6">
    <source>
        <dbReference type="ARBA" id="ARBA00023136"/>
    </source>
</evidence>
<keyword evidence="8" id="KW-0807">Transducer</keyword>
<dbReference type="PANTHER" id="PTHR24235">
    <property type="entry name" value="NEUROPEPTIDE Y RECEPTOR"/>
    <property type="match status" value="1"/>
</dbReference>
<dbReference type="EMBL" id="JAPXFL010000009">
    <property type="protein sequence ID" value="KAK9501347.1"/>
    <property type="molecule type" value="Genomic_DNA"/>
</dbReference>
<keyword evidence="4 9" id="KW-1133">Transmembrane helix</keyword>
<dbReference type="GO" id="GO:0016020">
    <property type="term" value="C:membrane"/>
    <property type="evidence" value="ECO:0007669"/>
    <property type="project" value="UniProtKB-SubCell"/>
</dbReference>
<comment type="caution">
    <text evidence="11">The sequence shown here is derived from an EMBL/GenBank/DDBJ whole genome shotgun (WGS) entry which is preliminary data.</text>
</comment>
<evidence type="ECO:0000313" key="11">
    <source>
        <dbReference type="EMBL" id="KAK9501347.1"/>
    </source>
</evidence>
<comment type="similarity">
    <text evidence="2">Belongs to the G-protein coupled receptor 1 family.</text>
</comment>
<evidence type="ECO:0000256" key="1">
    <source>
        <dbReference type="ARBA" id="ARBA00004141"/>
    </source>
</evidence>
<dbReference type="Proteomes" id="UP001461498">
    <property type="component" value="Unassembled WGS sequence"/>
</dbReference>
<keyword evidence="7" id="KW-0675">Receptor</keyword>
<proteinExistence type="inferred from homology"/>
<dbReference type="GO" id="GO:0004930">
    <property type="term" value="F:G protein-coupled receptor activity"/>
    <property type="evidence" value="ECO:0007669"/>
    <property type="project" value="UniProtKB-KW"/>
</dbReference>
<dbReference type="Gene3D" id="1.20.1070.10">
    <property type="entry name" value="Rhodopsin 7-helix transmembrane proteins"/>
    <property type="match status" value="1"/>
</dbReference>
<keyword evidence="5" id="KW-0297">G-protein coupled receptor</keyword>
<evidence type="ECO:0000256" key="4">
    <source>
        <dbReference type="ARBA" id="ARBA00022989"/>
    </source>
</evidence>
<dbReference type="InterPro" id="IPR017452">
    <property type="entry name" value="GPCR_Rhodpsn_7TM"/>
</dbReference>
<feature type="domain" description="G-protein coupled receptors family 1 profile" evidence="10">
    <location>
        <begin position="1"/>
        <end position="132"/>
    </location>
</feature>
<dbReference type="Pfam" id="PF00001">
    <property type="entry name" value="7tm_1"/>
    <property type="match status" value="1"/>
</dbReference>
<organism evidence="11 12">
    <name type="scientific">Rhynocoris fuscipes</name>
    <dbReference type="NCBI Taxonomy" id="488301"/>
    <lineage>
        <taxon>Eukaryota</taxon>
        <taxon>Metazoa</taxon>
        <taxon>Ecdysozoa</taxon>
        <taxon>Arthropoda</taxon>
        <taxon>Hexapoda</taxon>
        <taxon>Insecta</taxon>
        <taxon>Pterygota</taxon>
        <taxon>Neoptera</taxon>
        <taxon>Paraneoptera</taxon>
        <taxon>Hemiptera</taxon>
        <taxon>Heteroptera</taxon>
        <taxon>Panheteroptera</taxon>
        <taxon>Cimicomorpha</taxon>
        <taxon>Reduviidae</taxon>
        <taxon>Harpactorinae</taxon>
        <taxon>Harpactorini</taxon>
        <taxon>Rhynocoris</taxon>
    </lineage>
</organism>
<keyword evidence="12" id="KW-1185">Reference proteome</keyword>
<keyword evidence="6 9" id="KW-0472">Membrane</keyword>
<dbReference type="PANTHER" id="PTHR24235:SF3">
    <property type="entry name" value="G-PROTEIN COUPLED RECEPTOR NPR-8-RELATED"/>
    <property type="match status" value="1"/>
</dbReference>
<dbReference type="PROSITE" id="PS50262">
    <property type="entry name" value="G_PROTEIN_RECEP_F1_2"/>
    <property type="match status" value="1"/>
</dbReference>
<protein>
    <recommendedName>
        <fullName evidence="10">G-protein coupled receptors family 1 profile domain-containing protein</fullName>
    </recommendedName>
</protein>
<evidence type="ECO:0000256" key="3">
    <source>
        <dbReference type="ARBA" id="ARBA00022692"/>
    </source>
</evidence>
<feature type="transmembrane region" description="Helical" evidence="9">
    <location>
        <begin position="31"/>
        <end position="54"/>
    </location>
</feature>